<evidence type="ECO:0000256" key="1">
    <source>
        <dbReference type="SAM" id="Phobius"/>
    </source>
</evidence>
<keyword evidence="1" id="KW-0812">Transmembrane</keyword>
<organism evidence="2 3">
    <name type="scientific">Caenorhabditis japonica</name>
    <dbReference type="NCBI Taxonomy" id="281687"/>
    <lineage>
        <taxon>Eukaryota</taxon>
        <taxon>Metazoa</taxon>
        <taxon>Ecdysozoa</taxon>
        <taxon>Nematoda</taxon>
        <taxon>Chromadorea</taxon>
        <taxon>Rhabditida</taxon>
        <taxon>Rhabditina</taxon>
        <taxon>Rhabditomorpha</taxon>
        <taxon>Rhabditoidea</taxon>
        <taxon>Rhabditidae</taxon>
        <taxon>Peloderinae</taxon>
        <taxon>Caenorhabditis</taxon>
    </lineage>
</organism>
<reference evidence="2" key="2">
    <citation type="submission" date="2022-06" db="UniProtKB">
        <authorList>
            <consortium name="EnsemblMetazoa"/>
        </authorList>
    </citation>
    <scope>IDENTIFICATION</scope>
    <source>
        <strain evidence="2">DF5081</strain>
    </source>
</reference>
<reference evidence="3" key="1">
    <citation type="submission" date="2010-08" db="EMBL/GenBank/DDBJ databases">
        <authorList>
            <consortium name="Caenorhabditis japonica Sequencing Consortium"/>
            <person name="Wilson R.K."/>
        </authorList>
    </citation>
    <scope>NUCLEOTIDE SEQUENCE [LARGE SCALE GENOMIC DNA]</scope>
    <source>
        <strain evidence="3">DF5081</strain>
    </source>
</reference>
<protein>
    <submittedName>
        <fullName evidence="2">Uncharacterized protein</fullName>
    </submittedName>
</protein>
<feature type="transmembrane region" description="Helical" evidence="1">
    <location>
        <begin position="46"/>
        <end position="64"/>
    </location>
</feature>
<dbReference type="AlphaFoldDB" id="A0A8R1J143"/>
<dbReference type="Proteomes" id="UP000005237">
    <property type="component" value="Unassembled WGS sequence"/>
</dbReference>
<keyword evidence="1" id="KW-0472">Membrane</keyword>
<evidence type="ECO:0000313" key="2">
    <source>
        <dbReference type="EnsemblMetazoa" id="CJA42453.1"/>
    </source>
</evidence>
<keyword evidence="3" id="KW-1185">Reference proteome</keyword>
<sequence length="121" mass="14950">MQRNYLLYDSWNNQVYLGTKYLPSNRTNNRNIYNFLFSRCQRRLQLVKYHLSIYLILYLAYNSYKFFFLEYLHIYLKCNKFWEIFVLGTLQNLEFGIDTKYVHSNLAEKLHLYIYISKLKV</sequence>
<dbReference type="EnsemblMetazoa" id="CJA42453.1">
    <property type="protein sequence ID" value="CJA42453.1"/>
    <property type="gene ID" value="WBGene00218301"/>
</dbReference>
<name>A0A8R1J143_CAEJA</name>
<keyword evidence="1" id="KW-1133">Transmembrane helix</keyword>
<proteinExistence type="predicted"/>
<accession>A0A8R1J143</accession>
<evidence type="ECO:0000313" key="3">
    <source>
        <dbReference type="Proteomes" id="UP000005237"/>
    </source>
</evidence>